<feature type="non-terminal residue" evidence="6">
    <location>
        <position position="1"/>
    </location>
</feature>
<evidence type="ECO:0000256" key="2">
    <source>
        <dbReference type="ARBA" id="ARBA00009155"/>
    </source>
</evidence>
<dbReference type="SMART" id="SM00316">
    <property type="entry name" value="S1"/>
    <property type="match status" value="1"/>
</dbReference>
<dbReference type="Pfam" id="PF21266">
    <property type="entry name" value="S1_RRP4"/>
    <property type="match status" value="1"/>
</dbReference>
<dbReference type="CDD" id="cd05789">
    <property type="entry name" value="S1_Rrp4"/>
    <property type="match status" value="1"/>
</dbReference>
<evidence type="ECO:0000256" key="3">
    <source>
        <dbReference type="ARBA" id="ARBA00022835"/>
    </source>
</evidence>
<dbReference type="PANTHER" id="PTHR21321:SF4">
    <property type="entry name" value="EXOSOME COMPLEX COMPONENT RRP4"/>
    <property type="match status" value="1"/>
</dbReference>
<protein>
    <recommendedName>
        <fullName evidence="5">S1 motif domain-containing protein</fullName>
    </recommendedName>
</protein>
<evidence type="ECO:0000313" key="7">
    <source>
        <dbReference type="Proteomes" id="UP001439008"/>
    </source>
</evidence>
<keyword evidence="3" id="KW-0271">Exosome</keyword>
<comment type="subcellular location">
    <subcellularLocation>
        <location evidence="1">Nucleus</location>
    </subcellularLocation>
</comment>
<dbReference type="SUPFAM" id="SSF50249">
    <property type="entry name" value="Nucleic acid-binding proteins"/>
    <property type="match status" value="1"/>
</dbReference>
<sequence>YTQPGEQTVHEEGFIRGHGTSLVNGKLISNISGYIERTNKLVSVRPINSRYIGNVGDVIVGRVLEVNDRGWKIDINGKFNATLLVNSLFVPGSFQDRKTVIDESQIRNIFKEGDLISAEIQKMHQNDSINLQTRSVKYGMLKNGCLVTVPHVQIRKMKSQFINPFDQINIVVGLNGRIWISISDPENGEERSKERFAELFEKVVRLKNCMEVLKTSSMAIFDKSITKVYEKSKQLNLSLNDILNDTNLKNLTDIQI</sequence>
<dbReference type="InterPro" id="IPR003029">
    <property type="entry name" value="S1_domain"/>
</dbReference>
<dbReference type="SUPFAM" id="SSF54791">
    <property type="entry name" value="Eukaryotic type KH-domain (KH-domain type I)"/>
    <property type="match status" value="1"/>
</dbReference>
<evidence type="ECO:0000256" key="4">
    <source>
        <dbReference type="ARBA" id="ARBA00022884"/>
    </source>
</evidence>
<evidence type="ECO:0000259" key="5">
    <source>
        <dbReference type="PROSITE" id="PS50126"/>
    </source>
</evidence>
<comment type="similarity">
    <text evidence="2">Belongs to the RRP4 family.</text>
</comment>
<dbReference type="InterPro" id="IPR026699">
    <property type="entry name" value="Exosome_RNA_bind1/RRP40/RRP4"/>
</dbReference>
<name>A0ABV2AR27_9EUKA</name>
<proteinExistence type="inferred from homology"/>
<dbReference type="InterPro" id="IPR036612">
    <property type="entry name" value="KH_dom_type_1_sf"/>
</dbReference>
<dbReference type="Proteomes" id="UP001439008">
    <property type="component" value="Unassembled WGS sequence"/>
</dbReference>
<dbReference type="InterPro" id="IPR012340">
    <property type="entry name" value="NA-bd_OB-fold"/>
</dbReference>
<comment type="caution">
    <text evidence="6">The sequence shown here is derived from an EMBL/GenBank/DDBJ whole genome shotgun (WGS) entry which is preliminary data.</text>
</comment>
<evidence type="ECO:0000256" key="1">
    <source>
        <dbReference type="ARBA" id="ARBA00004123"/>
    </source>
</evidence>
<dbReference type="EMBL" id="JBDODL010001808">
    <property type="protein sequence ID" value="MES1921817.1"/>
    <property type="molecule type" value="Genomic_DNA"/>
</dbReference>
<dbReference type="InterPro" id="IPR004088">
    <property type="entry name" value="KH_dom_type_1"/>
</dbReference>
<accession>A0ABV2AR27</accession>
<dbReference type="SUPFAM" id="SSF110324">
    <property type="entry name" value="Ribosomal L27 protein-like"/>
    <property type="match status" value="1"/>
</dbReference>
<reference evidence="6 7" key="1">
    <citation type="journal article" date="2024" name="BMC Biol.">
        <title>Comparative genomics of Ascetosporea gives new insight into the evolutionary basis for animal parasitism in Rhizaria.</title>
        <authorList>
            <person name="Hiltunen Thoren M."/>
            <person name="Onut-Brannstrom I."/>
            <person name="Alfjorden A."/>
            <person name="Peckova H."/>
            <person name="Swords F."/>
            <person name="Hooper C."/>
            <person name="Holzer A.S."/>
            <person name="Bass D."/>
            <person name="Burki F."/>
        </authorList>
    </citation>
    <scope>NUCLEOTIDE SEQUENCE [LARGE SCALE GENOMIC DNA]</scope>
    <source>
        <strain evidence="6">20-A016</strain>
    </source>
</reference>
<dbReference type="InterPro" id="IPR048565">
    <property type="entry name" value="S1_RRP4"/>
</dbReference>
<evidence type="ECO:0000313" key="6">
    <source>
        <dbReference type="EMBL" id="MES1921817.1"/>
    </source>
</evidence>
<feature type="domain" description="S1 motif" evidence="5">
    <location>
        <begin position="56"/>
        <end position="134"/>
    </location>
</feature>
<dbReference type="Gene3D" id="2.40.50.140">
    <property type="entry name" value="Nucleic acid-binding proteins"/>
    <property type="match status" value="1"/>
</dbReference>
<dbReference type="Pfam" id="PF15985">
    <property type="entry name" value="KH_6"/>
    <property type="match status" value="1"/>
</dbReference>
<keyword evidence="4" id="KW-0694">RNA-binding</keyword>
<gene>
    <name evidence="6" type="ORF">MHBO_003351</name>
</gene>
<dbReference type="PROSITE" id="PS50126">
    <property type="entry name" value="S1"/>
    <property type="match status" value="1"/>
</dbReference>
<dbReference type="PANTHER" id="PTHR21321">
    <property type="entry name" value="PNAS-3 RELATED"/>
    <property type="match status" value="1"/>
</dbReference>
<dbReference type="Gene3D" id="2.40.50.100">
    <property type="match status" value="1"/>
</dbReference>
<organism evidence="6 7">
    <name type="scientific">Bonamia ostreae</name>
    <dbReference type="NCBI Taxonomy" id="126728"/>
    <lineage>
        <taxon>Eukaryota</taxon>
        <taxon>Sar</taxon>
        <taxon>Rhizaria</taxon>
        <taxon>Endomyxa</taxon>
        <taxon>Ascetosporea</taxon>
        <taxon>Haplosporida</taxon>
        <taxon>Bonamia</taxon>
    </lineage>
</organism>
<keyword evidence="7" id="KW-1185">Reference proteome</keyword>